<dbReference type="OrthoDB" id="410920at2759"/>
<comment type="caution">
    <text evidence="7">The sequence shown here is derived from an EMBL/GenBank/DDBJ whole genome shotgun (WGS) entry which is preliminary data.</text>
</comment>
<evidence type="ECO:0000256" key="4">
    <source>
        <dbReference type="ARBA" id="ARBA00022777"/>
    </source>
</evidence>
<evidence type="ECO:0000313" key="8">
    <source>
        <dbReference type="Proteomes" id="UP000324800"/>
    </source>
</evidence>
<dbReference type="InterPro" id="IPR050660">
    <property type="entry name" value="NEK_Ser/Thr_kinase"/>
</dbReference>
<dbReference type="SUPFAM" id="SSF56112">
    <property type="entry name" value="Protein kinase-like (PK-like)"/>
    <property type="match status" value="1"/>
</dbReference>
<dbReference type="Gene3D" id="1.10.510.10">
    <property type="entry name" value="Transferase(Phosphotransferase) domain 1"/>
    <property type="match status" value="1"/>
</dbReference>
<evidence type="ECO:0000256" key="5">
    <source>
        <dbReference type="ARBA" id="ARBA00022840"/>
    </source>
</evidence>
<evidence type="ECO:0000256" key="1">
    <source>
        <dbReference type="ARBA" id="ARBA00012513"/>
    </source>
</evidence>
<keyword evidence="3" id="KW-0547">Nucleotide-binding</keyword>
<keyword evidence="2" id="KW-0808">Transferase</keyword>
<name>A0A5J4TZN4_9EUKA</name>
<evidence type="ECO:0000313" key="7">
    <source>
        <dbReference type="EMBL" id="KAA6363453.1"/>
    </source>
</evidence>
<evidence type="ECO:0000256" key="3">
    <source>
        <dbReference type="ARBA" id="ARBA00022741"/>
    </source>
</evidence>
<feature type="domain" description="Protein kinase" evidence="6">
    <location>
        <begin position="1"/>
        <end position="113"/>
    </location>
</feature>
<dbReference type="EMBL" id="SNRW01022896">
    <property type="protein sequence ID" value="KAA6363453.1"/>
    <property type="molecule type" value="Genomic_DNA"/>
</dbReference>
<keyword evidence="5" id="KW-0067">ATP-binding</keyword>
<dbReference type="PROSITE" id="PS50011">
    <property type="entry name" value="PROTEIN_KINASE_DOM"/>
    <property type="match status" value="1"/>
</dbReference>
<reference evidence="7 8" key="1">
    <citation type="submission" date="2019-03" db="EMBL/GenBank/DDBJ databases">
        <title>Single cell metagenomics reveals metabolic interactions within the superorganism composed of flagellate Streblomastix strix and complex community of Bacteroidetes bacteria on its surface.</title>
        <authorList>
            <person name="Treitli S.C."/>
            <person name="Kolisko M."/>
            <person name="Husnik F."/>
            <person name="Keeling P."/>
            <person name="Hampl V."/>
        </authorList>
    </citation>
    <scope>NUCLEOTIDE SEQUENCE [LARGE SCALE GENOMIC DNA]</scope>
    <source>
        <strain evidence="7">ST1C</strain>
    </source>
</reference>
<organism evidence="7 8">
    <name type="scientific">Streblomastix strix</name>
    <dbReference type="NCBI Taxonomy" id="222440"/>
    <lineage>
        <taxon>Eukaryota</taxon>
        <taxon>Metamonada</taxon>
        <taxon>Preaxostyla</taxon>
        <taxon>Oxymonadida</taxon>
        <taxon>Streblomastigidae</taxon>
        <taxon>Streblomastix</taxon>
    </lineage>
</organism>
<dbReference type="EC" id="2.7.11.1" evidence="1"/>
<dbReference type="PANTHER" id="PTHR43671">
    <property type="entry name" value="SERINE/THREONINE-PROTEIN KINASE NEK"/>
    <property type="match status" value="1"/>
</dbReference>
<dbReference type="AlphaFoldDB" id="A0A5J4TZN4"/>
<proteinExistence type="predicted"/>
<dbReference type="GO" id="GO:0005524">
    <property type="term" value="F:ATP binding"/>
    <property type="evidence" value="ECO:0007669"/>
    <property type="project" value="UniProtKB-KW"/>
</dbReference>
<evidence type="ECO:0000256" key="2">
    <source>
        <dbReference type="ARBA" id="ARBA00022679"/>
    </source>
</evidence>
<dbReference type="InterPro" id="IPR000719">
    <property type="entry name" value="Prot_kinase_dom"/>
</dbReference>
<dbReference type="PANTHER" id="PTHR43671:SF13">
    <property type="entry name" value="SERINE_THREONINE-PROTEIN KINASE NEK2"/>
    <property type="match status" value="1"/>
</dbReference>
<accession>A0A5J4TZN4</accession>
<dbReference type="Pfam" id="PF00069">
    <property type="entry name" value="Pkinase"/>
    <property type="match status" value="1"/>
</dbReference>
<dbReference type="Proteomes" id="UP000324800">
    <property type="component" value="Unassembled WGS sequence"/>
</dbReference>
<feature type="non-terminal residue" evidence="7">
    <location>
        <position position="1"/>
    </location>
</feature>
<dbReference type="InterPro" id="IPR011009">
    <property type="entry name" value="Kinase-like_dom_sf"/>
</dbReference>
<sequence>GKVIETNYMSRNPPPYDNVVYISEQKLQKRKAADIWACGIMIYELIVLQHPFIRNEEALHDNLVAFIDRVRKENPQDLPQHFGGNIKNLIKAMLEKDPTRRITTEQILLIPEVAQRLGGN</sequence>
<protein>
    <recommendedName>
        <fullName evidence="1">non-specific serine/threonine protein kinase</fullName>
        <ecNumber evidence="1">2.7.11.1</ecNumber>
    </recommendedName>
</protein>
<dbReference type="GO" id="GO:0004674">
    <property type="term" value="F:protein serine/threonine kinase activity"/>
    <property type="evidence" value="ECO:0007669"/>
    <property type="project" value="UniProtKB-EC"/>
</dbReference>
<evidence type="ECO:0000259" key="6">
    <source>
        <dbReference type="PROSITE" id="PS50011"/>
    </source>
</evidence>
<keyword evidence="4" id="KW-0418">Kinase</keyword>
<gene>
    <name evidence="7" type="ORF">EZS28_041019</name>
</gene>